<sequence>MSYDRINEIEMSAYEGIEVKGKVLAFDKSKQKYRLSIKQAMGQNK</sequence>
<dbReference type="Proteomes" id="UP000776252">
    <property type="component" value="Unassembled WGS sequence"/>
</dbReference>
<proteinExistence type="predicted"/>
<gene>
    <name evidence="1" type="ORF">KPL37_15990</name>
</gene>
<evidence type="ECO:0008006" key="3">
    <source>
        <dbReference type="Google" id="ProtNLM"/>
    </source>
</evidence>
<reference evidence="1 2" key="1">
    <citation type="submission" date="2021-06" db="EMBL/GenBank/DDBJ databases">
        <title>Clostridia strains as spoilage organisms.</title>
        <authorList>
            <person name="Wambui J."/>
            <person name="Stephan R."/>
            <person name="Stevens M.J.A."/>
        </authorList>
    </citation>
    <scope>NUCLEOTIDE SEQUENCE [LARGE SCALE GENOMIC DNA]</scope>
    <source>
        <strain evidence="1 2">DSM 14204</strain>
    </source>
</reference>
<dbReference type="EMBL" id="JAHLDV010000053">
    <property type="protein sequence ID" value="MBU3161221.1"/>
    <property type="molecule type" value="Genomic_DNA"/>
</dbReference>
<dbReference type="RefSeq" id="WP_216150983.1">
    <property type="nucleotide sequence ID" value="NZ_JAHLDV010000053.1"/>
</dbReference>
<organism evidence="1 2">
    <name type="scientific">Clostridium frigoris</name>
    <dbReference type="NCBI Taxonomy" id="205327"/>
    <lineage>
        <taxon>Bacteria</taxon>
        <taxon>Bacillati</taxon>
        <taxon>Bacillota</taxon>
        <taxon>Clostridia</taxon>
        <taxon>Eubacteriales</taxon>
        <taxon>Clostridiaceae</taxon>
        <taxon>Clostridium</taxon>
    </lineage>
</organism>
<evidence type="ECO:0000313" key="2">
    <source>
        <dbReference type="Proteomes" id="UP000776252"/>
    </source>
</evidence>
<name>A0ABS6BX91_9CLOT</name>
<keyword evidence="2" id="KW-1185">Reference proteome</keyword>
<protein>
    <recommendedName>
        <fullName evidence="3">S1 motif domain-containing protein</fullName>
    </recommendedName>
</protein>
<evidence type="ECO:0000313" key="1">
    <source>
        <dbReference type="EMBL" id="MBU3161221.1"/>
    </source>
</evidence>
<accession>A0ABS6BX91</accession>
<comment type="caution">
    <text evidence="1">The sequence shown here is derived from an EMBL/GenBank/DDBJ whole genome shotgun (WGS) entry which is preliminary data.</text>
</comment>